<protein>
    <submittedName>
        <fullName evidence="6">Insulinase family protein</fullName>
    </submittedName>
</protein>
<dbReference type="PROSITE" id="PS00143">
    <property type="entry name" value="INSULINASE"/>
    <property type="match status" value="1"/>
</dbReference>
<dbReference type="GO" id="GO:0046872">
    <property type="term" value="F:metal ion binding"/>
    <property type="evidence" value="ECO:0007669"/>
    <property type="project" value="InterPro"/>
</dbReference>
<dbReference type="AlphaFoldDB" id="A0A7C4LJ19"/>
<evidence type="ECO:0000313" key="6">
    <source>
        <dbReference type="EMBL" id="HGT37875.1"/>
    </source>
</evidence>
<accession>A0A7C4LJ19</accession>
<dbReference type="Pfam" id="PF05193">
    <property type="entry name" value="Peptidase_M16_C"/>
    <property type="match status" value="1"/>
</dbReference>
<dbReference type="InterPro" id="IPR011765">
    <property type="entry name" value="Pept_M16_N"/>
</dbReference>
<dbReference type="InterPro" id="IPR050361">
    <property type="entry name" value="MPP/UQCRC_Complex"/>
</dbReference>
<evidence type="ECO:0000259" key="5">
    <source>
        <dbReference type="Pfam" id="PF05193"/>
    </source>
</evidence>
<dbReference type="InterPro" id="IPR011249">
    <property type="entry name" value="Metalloenz_LuxS/M16"/>
</dbReference>
<dbReference type="Pfam" id="PF00675">
    <property type="entry name" value="Peptidase_M16"/>
    <property type="match status" value="1"/>
</dbReference>
<dbReference type="EMBL" id="DSVQ01000003">
    <property type="protein sequence ID" value="HGT37875.1"/>
    <property type="molecule type" value="Genomic_DNA"/>
</dbReference>
<dbReference type="PANTHER" id="PTHR11851">
    <property type="entry name" value="METALLOPROTEASE"/>
    <property type="match status" value="1"/>
</dbReference>
<name>A0A7C4LJ19_9PLAN</name>
<organism evidence="6">
    <name type="scientific">Schlesneria paludicola</name>
    <dbReference type="NCBI Taxonomy" id="360056"/>
    <lineage>
        <taxon>Bacteria</taxon>
        <taxon>Pseudomonadati</taxon>
        <taxon>Planctomycetota</taxon>
        <taxon>Planctomycetia</taxon>
        <taxon>Planctomycetales</taxon>
        <taxon>Planctomycetaceae</taxon>
        <taxon>Schlesneria</taxon>
    </lineage>
</organism>
<dbReference type="Gene3D" id="3.30.830.10">
    <property type="entry name" value="Metalloenzyme, LuxS/M16 peptidase-like"/>
    <property type="match status" value="2"/>
</dbReference>
<feature type="domain" description="Peptidase M16 N-terminal" evidence="4">
    <location>
        <begin position="16"/>
        <end position="160"/>
    </location>
</feature>
<evidence type="ECO:0000259" key="4">
    <source>
        <dbReference type="Pfam" id="PF00675"/>
    </source>
</evidence>
<evidence type="ECO:0000256" key="1">
    <source>
        <dbReference type="ARBA" id="ARBA00001947"/>
    </source>
</evidence>
<evidence type="ECO:0000256" key="2">
    <source>
        <dbReference type="ARBA" id="ARBA00007261"/>
    </source>
</evidence>
<sequence length="410" mass="45527">MSAAFHHSVLANGLHVVAETWPQARSAAFGFFVRTGSRDEPPAWNGVSHFLEHMVFKGTERYSAEDVNRIFDEIGAVYNASTSEETTLYYAAVLPEYLPTAFALLADLMQPAIRVADFELEKQVILEEIGMYDDQPSYVAYDHAMQRHFAGHPLGQNVLGSRDTVSALTAEQMRAYHAERYAAGNIVLAVAGRVDWSDVLKLAEQHCGRWRAGSPPRVLTEPVPQPSRLWLPRPQQQQEQIVALGPAPSATDPLRFAAEILAVLVGDDHNSRLYWELVDPGWADTADLGIHEFEGVGSYLTMLAGEPEETAKNLARVQQIFDDVNRCHVTAEELELAKTKVATRLVLQGERPMGRLAHLGHDWLIRREYRSVADDLASLQRVTLDDIQALLDRYPLTLTTVVGVGPLSGL</sequence>
<dbReference type="SUPFAM" id="SSF63411">
    <property type="entry name" value="LuxS/MPP-like metallohydrolase"/>
    <property type="match status" value="2"/>
</dbReference>
<dbReference type="InterPro" id="IPR007863">
    <property type="entry name" value="Peptidase_M16_C"/>
</dbReference>
<dbReference type="InterPro" id="IPR001431">
    <property type="entry name" value="Pept_M16_Zn_BS"/>
</dbReference>
<comment type="similarity">
    <text evidence="2 3">Belongs to the peptidase M16 family.</text>
</comment>
<evidence type="ECO:0000256" key="3">
    <source>
        <dbReference type="RuleBase" id="RU004447"/>
    </source>
</evidence>
<comment type="caution">
    <text evidence="6">The sequence shown here is derived from an EMBL/GenBank/DDBJ whole genome shotgun (WGS) entry which is preliminary data.</text>
</comment>
<proteinExistence type="inferred from homology"/>
<dbReference type="GO" id="GO:0004222">
    <property type="term" value="F:metalloendopeptidase activity"/>
    <property type="evidence" value="ECO:0007669"/>
    <property type="project" value="InterPro"/>
</dbReference>
<feature type="domain" description="Peptidase M16 C-terminal" evidence="5">
    <location>
        <begin position="168"/>
        <end position="340"/>
    </location>
</feature>
<reference evidence="6" key="1">
    <citation type="journal article" date="2020" name="mSystems">
        <title>Genome- and Community-Level Interaction Insights into Carbon Utilization and Element Cycling Functions of Hydrothermarchaeota in Hydrothermal Sediment.</title>
        <authorList>
            <person name="Zhou Z."/>
            <person name="Liu Y."/>
            <person name="Xu W."/>
            <person name="Pan J."/>
            <person name="Luo Z.H."/>
            <person name="Li M."/>
        </authorList>
    </citation>
    <scope>NUCLEOTIDE SEQUENCE [LARGE SCALE GENOMIC DNA]</scope>
    <source>
        <strain evidence="6">SpSt-508</strain>
    </source>
</reference>
<dbReference type="PANTHER" id="PTHR11851:SF49">
    <property type="entry name" value="MITOCHONDRIAL-PROCESSING PEPTIDASE SUBUNIT ALPHA"/>
    <property type="match status" value="1"/>
</dbReference>
<dbReference type="GO" id="GO:0006508">
    <property type="term" value="P:proteolysis"/>
    <property type="evidence" value="ECO:0007669"/>
    <property type="project" value="InterPro"/>
</dbReference>
<gene>
    <name evidence="6" type="ORF">ENS64_01190</name>
</gene>
<comment type="cofactor">
    <cofactor evidence="1">
        <name>Zn(2+)</name>
        <dbReference type="ChEBI" id="CHEBI:29105"/>
    </cofactor>
</comment>